<feature type="transmembrane region" description="Helical" evidence="8">
    <location>
        <begin position="314"/>
        <end position="335"/>
    </location>
</feature>
<protein>
    <recommendedName>
        <fullName evidence="9">Amino acid transporter transmembrane domain-containing protein</fullName>
    </recommendedName>
</protein>
<evidence type="ECO:0000256" key="2">
    <source>
        <dbReference type="ARBA" id="ARBA00008066"/>
    </source>
</evidence>
<evidence type="ECO:0000256" key="6">
    <source>
        <dbReference type="ARBA" id="ARBA00022989"/>
    </source>
</evidence>
<sequence>MIEAAYVTHKYDFKGLFAHVFSPKYLWILHLIIFLLQIGSVMIYSNWCGILVNRTLGLKYKVLNSNIFWNFVCSLCLSFPLTIPKSIAKLEVVASVGFILIFLLICHSVYWFIKDLKAYGFDPNKQFVWMKWDTYIFIPSLGIITLAYNYIINLFPTLEHLKNCTIKRAYTLNGTVLVTCFILYAILGVCTYLDKFDVLQASSALELYPASNRFTIVATVCVVFILIISSPLFIWAARNSIDAIIFKDKEMTTLRWVLTGFILMLISAGLAATSSNIIIFFNIVGGLFIPVVALILPALFFLRVTPGRKWYRTVQAVISMVYAIAVIVSCTWQTVMKIKGK</sequence>
<keyword evidence="11" id="KW-1185">Reference proteome</keyword>
<dbReference type="KEGG" id="tva:4758297"/>
<proteinExistence type="inferred from homology"/>
<dbReference type="InterPro" id="IPR013057">
    <property type="entry name" value="AA_transpt_TM"/>
</dbReference>
<keyword evidence="4 8" id="KW-0812">Transmembrane</keyword>
<evidence type="ECO:0000256" key="3">
    <source>
        <dbReference type="ARBA" id="ARBA00022448"/>
    </source>
</evidence>
<evidence type="ECO:0000313" key="10">
    <source>
        <dbReference type="EMBL" id="EAY00476.1"/>
    </source>
</evidence>
<dbReference type="VEuPathDB" id="TrichDB:TVAG_443460"/>
<dbReference type="GO" id="GO:0003333">
    <property type="term" value="P:amino acid transmembrane transport"/>
    <property type="evidence" value="ECO:0000318"/>
    <property type="project" value="GO_Central"/>
</dbReference>
<comment type="similarity">
    <text evidence="2">Belongs to the amino acid/polyamine transporter 2 family.</text>
</comment>
<dbReference type="EMBL" id="DS113600">
    <property type="protein sequence ID" value="EAY00476.1"/>
    <property type="molecule type" value="Genomic_DNA"/>
</dbReference>
<comment type="subcellular location">
    <subcellularLocation>
        <location evidence="1">Membrane</location>
        <topology evidence="1">Multi-pass membrane protein</topology>
    </subcellularLocation>
</comment>
<feature type="transmembrane region" description="Helical" evidence="8">
    <location>
        <begin position="132"/>
        <end position="151"/>
    </location>
</feature>
<feature type="transmembrane region" description="Helical" evidence="8">
    <location>
        <begin position="25"/>
        <end position="47"/>
    </location>
</feature>
<organism evidence="10 11">
    <name type="scientific">Trichomonas vaginalis (strain ATCC PRA-98 / G3)</name>
    <dbReference type="NCBI Taxonomy" id="412133"/>
    <lineage>
        <taxon>Eukaryota</taxon>
        <taxon>Metamonada</taxon>
        <taxon>Parabasalia</taxon>
        <taxon>Trichomonadida</taxon>
        <taxon>Trichomonadidae</taxon>
        <taxon>Trichomonas</taxon>
    </lineage>
</organism>
<dbReference type="RefSeq" id="XP_001313405.1">
    <property type="nucleotide sequence ID" value="XM_001313404.1"/>
</dbReference>
<reference evidence="10" key="2">
    <citation type="journal article" date="2007" name="Science">
        <title>Draft genome sequence of the sexually transmitted pathogen Trichomonas vaginalis.</title>
        <authorList>
            <person name="Carlton J.M."/>
            <person name="Hirt R.P."/>
            <person name="Silva J.C."/>
            <person name="Delcher A.L."/>
            <person name="Schatz M."/>
            <person name="Zhao Q."/>
            <person name="Wortman J.R."/>
            <person name="Bidwell S.L."/>
            <person name="Alsmark U.C.M."/>
            <person name="Besteiro S."/>
            <person name="Sicheritz-Ponten T."/>
            <person name="Noel C.J."/>
            <person name="Dacks J.B."/>
            <person name="Foster P.G."/>
            <person name="Simillion C."/>
            <person name="Van de Peer Y."/>
            <person name="Miranda-Saavedra D."/>
            <person name="Barton G.J."/>
            <person name="Westrop G.D."/>
            <person name="Mueller S."/>
            <person name="Dessi D."/>
            <person name="Fiori P.L."/>
            <person name="Ren Q."/>
            <person name="Paulsen I."/>
            <person name="Zhang H."/>
            <person name="Bastida-Corcuera F.D."/>
            <person name="Simoes-Barbosa A."/>
            <person name="Brown M.T."/>
            <person name="Hayes R.D."/>
            <person name="Mukherjee M."/>
            <person name="Okumura C.Y."/>
            <person name="Schneider R."/>
            <person name="Smith A.J."/>
            <person name="Vanacova S."/>
            <person name="Villalvazo M."/>
            <person name="Haas B.J."/>
            <person name="Pertea M."/>
            <person name="Feldblyum T.V."/>
            <person name="Utterback T.R."/>
            <person name="Shu C.L."/>
            <person name="Osoegawa K."/>
            <person name="de Jong P.J."/>
            <person name="Hrdy I."/>
            <person name="Horvathova L."/>
            <person name="Zubacova Z."/>
            <person name="Dolezal P."/>
            <person name="Malik S.B."/>
            <person name="Logsdon J.M. Jr."/>
            <person name="Henze K."/>
            <person name="Gupta A."/>
            <person name="Wang C.C."/>
            <person name="Dunne R.L."/>
            <person name="Upcroft J.A."/>
            <person name="Upcroft P."/>
            <person name="White O."/>
            <person name="Salzberg S.L."/>
            <person name="Tang P."/>
            <person name="Chiu C.-H."/>
            <person name="Lee Y.-S."/>
            <person name="Embley T.M."/>
            <person name="Coombs G.H."/>
            <person name="Mottram J.C."/>
            <person name="Tachezy J."/>
            <person name="Fraser-Liggett C.M."/>
            <person name="Johnson P.J."/>
        </authorList>
    </citation>
    <scope>NUCLEOTIDE SEQUENCE [LARGE SCALE GENOMIC DNA]</scope>
    <source>
        <strain evidence="10">G3</strain>
    </source>
</reference>
<dbReference type="InParanoid" id="A2F3Q8"/>
<dbReference type="PANTHER" id="PTHR22950:SF458">
    <property type="entry name" value="SODIUM-COUPLED NEUTRAL AMINO ACID TRANSPORTER 11-RELATED"/>
    <property type="match status" value="1"/>
</dbReference>
<evidence type="ECO:0000256" key="1">
    <source>
        <dbReference type="ARBA" id="ARBA00004141"/>
    </source>
</evidence>
<dbReference type="Pfam" id="PF01490">
    <property type="entry name" value="Aa_trans"/>
    <property type="match status" value="1"/>
</dbReference>
<evidence type="ECO:0000259" key="9">
    <source>
        <dbReference type="Pfam" id="PF01490"/>
    </source>
</evidence>
<dbReference type="OrthoDB" id="28208at2759"/>
<keyword evidence="6 8" id="KW-1133">Transmembrane helix</keyword>
<evidence type="ECO:0000256" key="7">
    <source>
        <dbReference type="ARBA" id="ARBA00023136"/>
    </source>
</evidence>
<keyword evidence="3" id="KW-0813">Transport</keyword>
<keyword evidence="5" id="KW-0029">Amino-acid transport</keyword>
<evidence type="ECO:0000313" key="11">
    <source>
        <dbReference type="Proteomes" id="UP000001542"/>
    </source>
</evidence>
<keyword evidence="7 8" id="KW-0472">Membrane</keyword>
<feature type="transmembrane region" description="Helical" evidence="8">
    <location>
        <begin position="172"/>
        <end position="194"/>
    </location>
</feature>
<feature type="transmembrane region" description="Helical" evidence="8">
    <location>
        <begin position="256"/>
        <end position="273"/>
    </location>
</feature>
<dbReference type="GO" id="GO:0015179">
    <property type="term" value="F:L-amino acid transmembrane transporter activity"/>
    <property type="evidence" value="ECO:0000318"/>
    <property type="project" value="GO_Central"/>
</dbReference>
<dbReference type="PANTHER" id="PTHR22950">
    <property type="entry name" value="AMINO ACID TRANSPORTER"/>
    <property type="match status" value="1"/>
</dbReference>
<feature type="transmembrane region" description="Helical" evidence="8">
    <location>
        <begin position="214"/>
        <end position="235"/>
    </location>
</feature>
<reference evidence="10" key="1">
    <citation type="submission" date="2006-10" db="EMBL/GenBank/DDBJ databases">
        <authorList>
            <person name="Amadeo P."/>
            <person name="Zhao Q."/>
            <person name="Wortman J."/>
            <person name="Fraser-Liggett C."/>
            <person name="Carlton J."/>
        </authorList>
    </citation>
    <scope>NUCLEOTIDE SEQUENCE</scope>
    <source>
        <strain evidence="10">G3</strain>
    </source>
</reference>
<dbReference type="VEuPathDB" id="TrichDB:TVAGG3_0777900"/>
<feature type="transmembrane region" description="Helical" evidence="8">
    <location>
        <begin position="279"/>
        <end position="302"/>
    </location>
</feature>
<feature type="domain" description="Amino acid transporter transmembrane" evidence="9">
    <location>
        <begin position="9"/>
        <end position="335"/>
    </location>
</feature>
<dbReference type="SMR" id="A2F3Q8"/>
<name>A2F3Q8_TRIV3</name>
<accession>A2F3Q8</accession>
<evidence type="ECO:0000256" key="4">
    <source>
        <dbReference type="ARBA" id="ARBA00022692"/>
    </source>
</evidence>
<dbReference type="AlphaFoldDB" id="A2F3Q8"/>
<evidence type="ECO:0000256" key="5">
    <source>
        <dbReference type="ARBA" id="ARBA00022970"/>
    </source>
</evidence>
<evidence type="ECO:0000256" key="8">
    <source>
        <dbReference type="SAM" id="Phobius"/>
    </source>
</evidence>
<dbReference type="STRING" id="5722.A2F3Q8"/>
<feature type="transmembrane region" description="Helical" evidence="8">
    <location>
        <begin position="90"/>
        <end position="112"/>
    </location>
</feature>
<gene>
    <name evidence="10" type="ORF">TVAG_443460</name>
</gene>
<feature type="transmembrane region" description="Helical" evidence="8">
    <location>
        <begin position="67"/>
        <end position="83"/>
    </location>
</feature>
<dbReference type="Proteomes" id="UP000001542">
    <property type="component" value="Unassembled WGS sequence"/>
</dbReference>
<dbReference type="GO" id="GO:0016020">
    <property type="term" value="C:membrane"/>
    <property type="evidence" value="ECO:0000318"/>
    <property type="project" value="GO_Central"/>
</dbReference>